<dbReference type="Pfam" id="PF09981">
    <property type="entry name" value="DUF2218"/>
    <property type="match status" value="1"/>
</dbReference>
<dbReference type="EMBL" id="LZEU01000001">
    <property type="protein sequence ID" value="MBC9251162.1"/>
    <property type="molecule type" value="Genomic_DNA"/>
</dbReference>
<dbReference type="Gene3D" id="3.30.310.50">
    <property type="entry name" value="Alpha-D-phosphohexomutase, C-terminal domain"/>
    <property type="match status" value="1"/>
</dbReference>
<gene>
    <name evidence="1" type="ORF">A9179_12830</name>
</gene>
<name>A0ABR7S364_AQUAC</name>
<reference evidence="1 2" key="1">
    <citation type="submission" date="2016-06" db="EMBL/GenBank/DDBJ databases">
        <authorList>
            <person name="Ramos C."/>
            <person name="Pintado A."/>
            <person name="Crespo-Gomez J.I."/>
        </authorList>
    </citation>
    <scope>NUCLEOTIDE SEQUENCE [LARGE SCALE GENOMIC DNA]</scope>
    <source>
        <strain evidence="1 2">AVO110</strain>
    </source>
</reference>
<organism evidence="1 2">
    <name type="scientific">Aquipseudomonas alcaligenes</name>
    <name type="common">Pseudomonas alcaligenes</name>
    <dbReference type="NCBI Taxonomy" id="43263"/>
    <lineage>
        <taxon>Bacteria</taxon>
        <taxon>Pseudomonadati</taxon>
        <taxon>Pseudomonadota</taxon>
        <taxon>Gammaproteobacteria</taxon>
        <taxon>Pseudomonadales</taxon>
        <taxon>Pseudomonadaceae</taxon>
        <taxon>Aquipseudomonas</taxon>
    </lineage>
</organism>
<protein>
    <recommendedName>
        <fullName evidence="3">DUF2218 domain-containing protein</fullName>
    </recommendedName>
</protein>
<accession>A0ABR7S364</accession>
<dbReference type="Proteomes" id="UP000744555">
    <property type="component" value="Unassembled WGS sequence"/>
</dbReference>
<evidence type="ECO:0000313" key="1">
    <source>
        <dbReference type="EMBL" id="MBC9251162.1"/>
    </source>
</evidence>
<dbReference type="RefSeq" id="WP_187806485.1">
    <property type="nucleotide sequence ID" value="NZ_LZEU01000001.1"/>
</dbReference>
<dbReference type="InterPro" id="IPR014543">
    <property type="entry name" value="UCP028291"/>
</dbReference>
<sequence>MSVSEAYIACADPVQLIDRLCRLWKKYCISPLSETHLQVDLPSGGCELMAEVNLLQVFLYSSASDHEALRELVARGLYKAANRELIKVSWRLSLE</sequence>
<evidence type="ECO:0000313" key="2">
    <source>
        <dbReference type="Proteomes" id="UP000744555"/>
    </source>
</evidence>
<proteinExistence type="predicted"/>
<evidence type="ECO:0008006" key="3">
    <source>
        <dbReference type="Google" id="ProtNLM"/>
    </source>
</evidence>
<comment type="caution">
    <text evidence="1">The sequence shown here is derived from an EMBL/GenBank/DDBJ whole genome shotgun (WGS) entry which is preliminary data.</text>
</comment>
<keyword evidence="2" id="KW-1185">Reference proteome</keyword>